<proteinExistence type="predicted"/>
<dbReference type="KEGG" id="dpl:KGM_207796A"/>
<evidence type="ECO:0000313" key="1">
    <source>
        <dbReference type="EMBL" id="OWR49004.1"/>
    </source>
</evidence>
<dbReference type="Proteomes" id="UP000007151">
    <property type="component" value="Unassembled WGS sequence"/>
</dbReference>
<feature type="non-terminal residue" evidence="1">
    <location>
        <position position="38"/>
    </location>
</feature>
<comment type="caution">
    <text evidence="1">The sequence shown here is derived from an EMBL/GenBank/DDBJ whole genome shotgun (WGS) entry which is preliminary data.</text>
</comment>
<keyword evidence="2" id="KW-1185">Reference proteome</keyword>
<organism evidence="1 2">
    <name type="scientific">Danaus plexippus plexippus</name>
    <dbReference type="NCBI Taxonomy" id="278856"/>
    <lineage>
        <taxon>Eukaryota</taxon>
        <taxon>Metazoa</taxon>
        <taxon>Ecdysozoa</taxon>
        <taxon>Arthropoda</taxon>
        <taxon>Hexapoda</taxon>
        <taxon>Insecta</taxon>
        <taxon>Pterygota</taxon>
        <taxon>Neoptera</taxon>
        <taxon>Endopterygota</taxon>
        <taxon>Lepidoptera</taxon>
        <taxon>Glossata</taxon>
        <taxon>Ditrysia</taxon>
        <taxon>Papilionoidea</taxon>
        <taxon>Nymphalidae</taxon>
        <taxon>Danainae</taxon>
        <taxon>Danaini</taxon>
        <taxon>Danaina</taxon>
        <taxon>Danaus</taxon>
        <taxon>Danaus</taxon>
    </lineage>
</organism>
<sequence length="38" mass="4281">MEKGESYAIVDINICDKNPETTKQDSIMTLPLKTVIKI</sequence>
<dbReference type="EMBL" id="AGBW02010183">
    <property type="protein sequence ID" value="OWR49004.1"/>
    <property type="molecule type" value="Genomic_DNA"/>
</dbReference>
<reference evidence="1 2" key="1">
    <citation type="journal article" date="2011" name="Cell">
        <title>The monarch butterfly genome yields insights into long-distance migration.</title>
        <authorList>
            <person name="Zhan S."/>
            <person name="Merlin C."/>
            <person name="Boore J.L."/>
            <person name="Reppert S.M."/>
        </authorList>
    </citation>
    <scope>NUCLEOTIDE SEQUENCE [LARGE SCALE GENOMIC DNA]</scope>
    <source>
        <strain evidence="1">F-2</strain>
    </source>
</reference>
<dbReference type="InParanoid" id="A0A212F5J8"/>
<protein>
    <submittedName>
        <fullName evidence="1">Septin-4</fullName>
    </submittedName>
</protein>
<dbReference type="AlphaFoldDB" id="A0A212F5J8"/>
<accession>A0A212F5J8</accession>
<name>A0A212F5J8_DANPL</name>
<evidence type="ECO:0000313" key="2">
    <source>
        <dbReference type="Proteomes" id="UP000007151"/>
    </source>
</evidence>
<gene>
    <name evidence="1" type="ORF">KGM_207796A</name>
</gene>